<keyword evidence="3" id="KW-0032">Aminotransferase</keyword>
<keyword evidence="5" id="KW-0663">Pyridoxal phosphate</keyword>
<reference evidence="12 13" key="1">
    <citation type="submission" date="2024-06" db="EMBL/GenBank/DDBJ databases">
        <title>The draft genome of Grus japonensis, version 3.</title>
        <authorList>
            <person name="Nabeshima K."/>
            <person name="Suzuki S."/>
            <person name="Onuma M."/>
        </authorList>
    </citation>
    <scope>NUCLEOTIDE SEQUENCE [LARGE SCALE GENOMIC DNA]</scope>
    <source>
        <strain evidence="12 13">451A</strain>
    </source>
</reference>
<gene>
    <name evidence="12" type="ORF">GRJ2_000584600</name>
</gene>
<feature type="compositionally biased region" description="Gly residues" evidence="10">
    <location>
        <begin position="1"/>
        <end position="11"/>
    </location>
</feature>
<dbReference type="FunFam" id="3.40.640.10:FF:000236">
    <property type="entry name" value="Alanine aminotransferase 2"/>
    <property type="match status" value="1"/>
</dbReference>
<dbReference type="Gene3D" id="3.40.640.10">
    <property type="entry name" value="Type I PLP-dependent aspartate aminotransferase-like (Major domain)"/>
    <property type="match status" value="1"/>
</dbReference>
<dbReference type="InterPro" id="IPR004839">
    <property type="entry name" value="Aminotransferase_I/II_large"/>
</dbReference>
<dbReference type="Gene3D" id="1.10.287.1970">
    <property type="match status" value="1"/>
</dbReference>
<dbReference type="EMBL" id="BAAFJT010000002">
    <property type="protein sequence ID" value="GAB0181193.1"/>
    <property type="molecule type" value="Genomic_DNA"/>
</dbReference>
<feature type="region of interest" description="Disordered" evidence="10">
    <location>
        <begin position="105"/>
        <end position="147"/>
    </location>
</feature>
<dbReference type="InterPro" id="IPR015424">
    <property type="entry name" value="PyrdxlP-dep_Trfase"/>
</dbReference>
<proteinExistence type="inferred from homology"/>
<evidence type="ECO:0000256" key="5">
    <source>
        <dbReference type="ARBA" id="ARBA00022898"/>
    </source>
</evidence>
<evidence type="ECO:0000256" key="9">
    <source>
        <dbReference type="ARBA" id="ARBA00047412"/>
    </source>
</evidence>
<comment type="subunit">
    <text evidence="2">Homodimer.</text>
</comment>
<dbReference type="Proteomes" id="UP001623348">
    <property type="component" value="Unassembled WGS sequence"/>
</dbReference>
<feature type="compositionally biased region" description="Gly residues" evidence="10">
    <location>
        <begin position="109"/>
        <end position="120"/>
    </location>
</feature>
<keyword evidence="4" id="KW-0808">Transferase</keyword>
<sequence length="548" mass="57916">MAAVGTSGGSGRPPSPANPGSPPVTSSPLQPLLERAAAIEAELAQGMDKPFTEVTRCHFGDAVAAGHQPAAFLRQVAAICAYPELLGAECVPADAKRRAGQILQHLQGGSPGTTGTGAPWGGSSPMDGEHGTEGLVDSVTPDPSPGAYNLEYVTDTVAESVARYLERRDGGIPSDPRCVVPCGGTAAAMVVSAARGPAVAPPRPWEHQGPSSRRGSSRQDVMSLLVDETAAQPTGVLVPVPGPPLHGAAARLAGAVAVPYPLAEERGWAVDGDAVRRALGRARARCLPKALCVVNPGDPTGHVLSRQSMEDIIRLAGEENVLLLVDEVQQERAFLPDRPFLSFKRVLGEMGAPLASTVQLVSFYSLSKSVGGGGFRAGFFELVNIDPSVLKCFYTWGMSVYPPILGQVMLDTAMQPPLPDDPSYPAFQEHTQGLRRDLAHNARLVQEVLGRAPGIRCRPLHGGARAFPRIQLPPRALRQARALGLEPDVFFCQELLEATGMVLAPGSEFGQPEGTHHVGLSLLLPAETLERVLLALTRFHAAFLRRFS</sequence>
<evidence type="ECO:0000256" key="6">
    <source>
        <dbReference type="ARBA" id="ARBA00025708"/>
    </source>
</evidence>
<comment type="similarity">
    <text evidence="7">Belongs to the class-I pyridoxal-phosphate-dependent aminotransferase family. Alanine aminotransferase subfamily.</text>
</comment>
<comment type="cofactor">
    <cofactor evidence="1">
        <name>pyridoxal 5'-phosphate</name>
        <dbReference type="ChEBI" id="CHEBI:597326"/>
    </cofactor>
</comment>
<feature type="compositionally biased region" description="Pro residues" evidence="10">
    <location>
        <begin position="13"/>
        <end position="22"/>
    </location>
</feature>
<comment type="pathway">
    <text evidence="6">Amino-acid degradation; L-alanine degradation via transaminase pathway; pyruvate from L-alanine: step 1/1.</text>
</comment>
<feature type="region of interest" description="Disordered" evidence="10">
    <location>
        <begin position="1"/>
        <end position="28"/>
    </location>
</feature>
<dbReference type="EC" id="2.6.1.2" evidence="8"/>
<dbReference type="AlphaFoldDB" id="A0ABC9W7Q5"/>
<keyword evidence="13" id="KW-1185">Reference proteome</keyword>
<comment type="catalytic activity">
    <reaction evidence="9">
        <text>L-alanine + 2-oxoglutarate = pyruvate + L-glutamate</text>
        <dbReference type="Rhea" id="RHEA:19453"/>
        <dbReference type="ChEBI" id="CHEBI:15361"/>
        <dbReference type="ChEBI" id="CHEBI:16810"/>
        <dbReference type="ChEBI" id="CHEBI:29985"/>
        <dbReference type="ChEBI" id="CHEBI:57972"/>
        <dbReference type="EC" id="2.6.1.2"/>
    </reaction>
</comment>
<name>A0ABC9W7Q5_GRUJA</name>
<feature type="region of interest" description="Disordered" evidence="10">
    <location>
        <begin position="197"/>
        <end position="220"/>
    </location>
</feature>
<protein>
    <recommendedName>
        <fullName evidence="8">alanine transaminase</fullName>
        <ecNumber evidence="8">2.6.1.2</ecNumber>
    </recommendedName>
</protein>
<evidence type="ECO:0000313" key="13">
    <source>
        <dbReference type="Proteomes" id="UP001623348"/>
    </source>
</evidence>
<evidence type="ECO:0000313" key="12">
    <source>
        <dbReference type="EMBL" id="GAB0181193.1"/>
    </source>
</evidence>
<dbReference type="PANTHER" id="PTHR11751">
    <property type="entry name" value="ALANINE AMINOTRANSFERASE"/>
    <property type="match status" value="1"/>
</dbReference>
<dbReference type="GO" id="GO:0004021">
    <property type="term" value="F:L-alanine:2-oxoglutarate aminotransferase activity"/>
    <property type="evidence" value="ECO:0007669"/>
    <property type="project" value="UniProtKB-EC"/>
</dbReference>
<dbReference type="SUPFAM" id="SSF53383">
    <property type="entry name" value="PLP-dependent transferases"/>
    <property type="match status" value="1"/>
</dbReference>
<dbReference type="InterPro" id="IPR015422">
    <property type="entry name" value="PyrdxlP-dep_Trfase_small"/>
</dbReference>
<dbReference type="Gene3D" id="3.90.1150.10">
    <property type="entry name" value="Aspartate Aminotransferase, domain 1"/>
    <property type="match status" value="1"/>
</dbReference>
<evidence type="ECO:0000256" key="1">
    <source>
        <dbReference type="ARBA" id="ARBA00001933"/>
    </source>
</evidence>
<evidence type="ECO:0000259" key="11">
    <source>
        <dbReference type="Pfam" id="PF00155"/>
    </source>
</evidence>
<evidence type="ECO:0000256" key="8">
    <source>
        <dbReference type="ARBA" id="ARBA00026106"/>
    </source>
</evidence>
<organism evidence="12 13">
    <name type="scientific">Grus japonensis</name>
    <name type="common">Japanese crane</name>
    <name type="synonym">Red-crowned crane</name>
    <dbReference type="NCBI Taxonomy" id="30415"/>
    <lineage>
        <taxon>Eukaryota</taxon>
        <taxon>Metazoa</taxon>
        <taxon>Chordata</taxon>
        <taxon>Craniata</taxon>
        <taxon>Vertebrata</taxon>
        <taxon>Euteleostomi</taxon>
        <taxon>Archelosauria</taxon>
        <taxon>Archosauria</taxon>
        <taxon>Dinosauria</taxon>
        <taxon>Saurischia</taxon>
        <taxon>Theropoda</taxon>
        <taxon>Coelurosauria</taxon>
        <taxon>Aves</taxon>
        <taxon>Neognathae</taxon>
        <taxon>Neoaves</taxon>
        <taxon>Gruiformes</taxon>
        <taxon>Gruidae</taxon>
        <taxon>Grus</taxon>
    </lineage>
</organism>
<dbReference type="PANTHER" id="PTHR11751:SF308">
    <property type="entry name" value="ALANINE AMINOTRANSFERASE 1"/>
    <property type="match status" value="1"/>
</dbReference>
<evidence type="ECO:0000256" key="7">
    <source>
        <dbReference type="ARBA" id="ARBA00025785"/>
    </source>
</evidence>
<evidence type="ECO:0000256" key="2">
    <source>
        <dbReference type="ARBA" id="ARBA00011738"/>
    </source>
</evidence>
<comment type="caution">
    <text evidence="12">The sequence shown here is derived from an EMBL/GenBank/DDBJ whole genome shotgun (WGS) entry which is preliminary data.</text>
</comment>
<evidence type="ECO:0000256" key="4">
    <source>
        <dbReference type="ARBA" id="ARBA00022679"/>
    </source>
</evidence>
<evidence type="ECO:0000256" key="3">
    <source>
        <dbReference type="ARBA" id="ARBA00022576"/>
    </source>
</evidence>
<dbReference type="Pfam" id="PF00155">
    <property type="entry name" value="Aminotran_1_2"/>
    <property type="match status" value="1"/>
</dbReference>
<dbReference type="InterPro" id="IPR045088">
    <property type="entry name" value="ALAT1/2-like"/>
</dbReference>
<feature type="domain" description="Aminotransferase class I/classII large" evidence="11">
    <location>
        <begin position="234"/>
        <end position="532"/>
    </location>
</feature>
<dbReference type="InterPro" id="IPR015421">
    <property type="entry name" value="PyrdxlP-dep_Trfase_major"/>
</dbReference>
<accession>A0ABC9W7Q5</accession>
<evidence type="ECO:0000256" key="10">
    <source>
        <dbReference type="SAM" id="MobiDB-lite"/>
    </source>
</evidence>